<keyword evidence="1" id="KW-0732">Signal</keyword>
<feature type="signal peptide" evidence="1">
    <location>
        <begin position="1"/>
        <end position="19"/>
    </location>
</feature>
<dbReference type="AlphaFoldDB" id="A0A8K0QWA4"/>
<dbReference type="EMBL" id="JAGMVJ010000021">
    <property type="protein sequence ID" value="KAH7074165.1"/>
    <property type="molecule type" value="Genomic_DNA"/>
</dbReference>
<keyword evidence="3" id="KW-1185">Reference proteome</keyword>
<reference evidence="2" key="1">
    <citation type="journal article" date="2021" name="Nat. Commun.">
        <title>Genetic determinants of endophytism in the Arabidopsis root mycobiome.</title>
        <authorList>
            <person name="Mesny F."/>
            <person name="Miyauchi S."/>
            <person name="Thiergart T."/>
            <person name="Pickel B."/>
            <person name="Atanasova L."/>
            <person name="Karlsson M."/>
            <person name="Huettel B."/>
            <person name="Barry K.W."/>
            <person name="Haridas S."/>
            <person name="Chen C."/>
            <person name="Bauer D."/>
            <person name="Andreopoulos W."/>
            <person name="Pangilinan J."/>
            <person name="LaButti K."/>
            <person name="Riley R."/>
            <person name="Lipzen A."/>
            <person name="Clum A."/>
            <person name="Drula E."/>
            <person name="Henrissat B."/>
            <person name="Kohler A."/>
            <person name="Grigoriev I.V."/>
            <person name="Martin F.M."/>
            <person name="Hacquard S."/>
        </authorList>
    </citation>
    <scope>NUCLEOTIDE SEQUENCE</scope>
    <source>
        <strain evidence="2">MPI-SDFR-AT-0120</strain>
    </source>
</reference>
<evidence type="ECO:0000256" key="1">
    <source>
        <dbReference type="SAM" id="SignalP"/>
    </source>
</evidence>
<sequence>MILKPQAVLLVLFYTETQALSTDISNTDRRGYFRCPLPKCSTCPSHGQLTQSGVGFALEMGYGTVAIRWHNGTIQHVARVEGSQPYLDLMKDLSLTTPTTRFPDDIPATHDRVQYVMNALQRMVNKFVGFPANKQTRIIGEMLQKLKVLVEQASPSGQRVTHAVVTSPDSMRLTAEEISDVLDYLRIKNLMQEPDELYSTSAAYAGYNHGLCKSYTNPYVCDKEQAFDLPLERVLAVDFSDDALRITIKGMKSCTDMGADAALIDSELGFAKGSSEDDMGILFMKIRAQVREYVGRYRPRITVIILTGTRVGEERFRQMLREGLAGLVDREVLVEALAVGDDTELDHVFATARGAAEIAKRRLEGPVRCTWRNDCPSLQTVDLKKLEPGSVEL</sequence>
<dbReference type="OrthoDB" id="3643156at2759"/>
<evidence type="ECO:0000313" key="3">
    <source>
        <dbReference type="Proteomes" id="UP000813461"/>
    </source>
</evidence>
<proteinExistence type="predicted"/>
<feature type="chain" id="PRO_5035462767" evidence="1">
    <location>
        <begin position="20"/>
        <end position="393"/>
    </location>
</feature>
<organism evidence="2 3">
    <name type="scientific">Paraphoma chrysanthemicola</name>
    <dbReference type="NCBI Taxonomy" id="798071"/>
    <lineage>
        <taxon>Eukaryota</taxon>
        <taxon>Fungi</taxon>
        <taxon>Dikarya</taxon>
        <taxon>Ascomycota</taxon>
        <taxon>Pezizomycotina</taxon>
        <taxon>Dothideomycetes</taxon>
        <taxon>Pleosporomycetidae</taxon>
        <taxon>Pleosporales</taxon>
        <taxon>Pleosporineae</taxon>
        <taxon>Phaeosphaeriaceae</taxon>
        <taxon>Paraphoma</taxon>
    </lineage>
</organism>
<name>A0A8K0QWA4_9PLEO</name>
<protein>
    <submittedName>
        <fullName evidence="2">Uncharacterized protein</fullName>
    </submittedName>
</protein>
<evidence type="ECO:0000313" key="2">
    <source>
        <dbReference type="EMBL" id="KAH7074165.1"/>
    </source>
</evidence>
<comment type="caution">
    <text evidence="2">The sequence shown here is derived from an EMBL/GenBank/DDBJ whole genome shotgun (WGS) entry which is preliminary data.</text>
</comment>
<gene>
    <name evidence="2" type="ORF">FB567DRAFT_191053</name>
</gene>
<dbReference type="Proteomes" id="UP000813461">
    <property type="component" value="Unassembled WGS sequence"/>
</dbReference>
<accession>A0A8K0QWA4</accession>